<keyword evidence="3" id="KW-0732">Signal</keyword>
<proteinExistence type="inferred from homology"/>
<evidence type="ECO:0000256" key="3">
    <source>
        <dbReference type="SAM" id="SignalP"/>
    </source>
</evidence>
<dbReference type="CDD" id="cd05121">
    <property type="entry name" value="ABC1_ADCK3-like"/>
    <property type="match status" value="1"/>
</dbReference>
<feature type="domain" description="ABC1 atypical kinase-like" evidence="4">
    <location>
        <begin position="213"/>
        <end position="432"/>
    </location>
</feature>
<keyword evidence="2" id="KW-1133">Transmembrane helix</keyword>
<dbReference type="SUPFAM" id="SSF56112">
    <property type="entry name" value="Protein kinase-like (PK-like)"/>
    <property type="match status" value="1"/>
</dbReference>
<reference evidence="5 6" key="1">
    <citation type="submission" date="2024-02" db="EMBL/GenBank/DDBJ databases">
        <authorList>
            <person name="Chen Y."/>
            <person name="Shah S."/>
            <person name="Dougan E. K."/>
            <person name="Thang M."/>
            <person name="Chan C."/>
        </authorList>
    </citation>
    <scope>NUCLEOTIDE SEQUENCE [LARGE SCALE GENOMIC DNA]</scope>
</reference>
<dbReference type="InterPro" id="IPR004147">
    <property type="entry name" value="ABC1_dom"/>
</dbReference>
<dbReference type="PANTHER" id="PTHR10566:SF123">
    <property type="entry name" value="PROTEIN KINASE SUPERFAMILY PROTEIN"/>
    <property type="match status" value="1"/>
</dbReference>
<dbReference type="Pfam" id="PF03109">
    <property type="entry name" value="ABC1"/>
    <property type="match status" value="1"/>
</dbReference>
<protein>
    <recommendedName>
        <fullName evidence="4">ABC1 atypical kinase-like domain-containing protein</fullName>
    </recommendedName>
</protein>
<evidence type="ECO:0000256" key="2">
    <source>
        <dbReference type="SAM" id="Phobius"/>
    </source>
</evidence>
<organism evidence="5 6">
    <name type="scientific">Durusdinium trenchii</name>
    <dbReference type="NCBI Taxonomy" id="1381693"/>
    <lineage>
        <taxon>Eukaryota</taxon>
        <taxon>Sar</taxon>
        <taxon>Alveolata</taxon>
        <taxon>Dinophyceae</taxon>
        <taxon>Suessiales</taxon>
        <taxon>Symbiodiniaceae</taxon>
        <taxon>Durusdinium</taxon>
    </lineage>
</organism>
<feature type="signal peptide" evidence="3">
    <location>
        <begin position="1"/>
        <end position="23"/>
    </location>
</feature>
<keyword evidence="2" id="KW-0812">Transmembrane</keyword>
<feature type="transmembrane region" description="Helical" evidence="2">
    <location>
        <begin position="719"/>
        <end position="741"/>
    </location>
</feature>
<evidence type="ECO:0000313" key="6">
    <source>
        <dbReference type="Proteomes" id="UP001642484"/>
    </source>
</evidence>
<dbReference type="PANTHER" id="PTHR10566">
    <property type="entry name" value="CHAPERONE-ACTIVITY OF BC1 COMPLEX CABC1 -RELATED"/>
    <property type="match status" value="1"/>
</dbReference>
<dbReference type="InterPro" id="IPR050154">
    <property type="entry name" value="UbiB_kinase"/>
</dbReference>
<dbReference type="EMBL" id="CAXAMN010023862">
    <property type="protein sequence ID" value="CAK9081684.1"/>
    <property type="molecule type" value="Genomic_DNA"/>
</dbReference>
<dbReference type="Proteomes" id="UP001642484">
    <property type="component" value="Unassembled WGS sequence"/>
</dbReference>
<evidence type="ECO:0000259" key="4">
    <source>
        <dbReference type="Pfam" id="PF03109"/>
    </source>
</evidence>
<name>A0ABP0Q3V1_9DINO</name>
<sequence>MRFMRLTAPLRLWVLLTLGTVRCWTPGRRGAPAPIAPRHLALRAVRVNYDLDADASKAAVGSDRANTWEWSTNSADNAAFELVERLMEYIWARPWEILQRLASTLWIACGIWLAWRERPKDTPVPTLTGSLARKAPTTARGEALRRGLQKMGVFFVKIGQTAAQRPDIVGDEVAEELKGLQEQSTPFSDELALQILAEDLGHTGPLAPGVVAKNCHSDGPPLLKELNPKFVASASLGQVYRGRMHDGREVALKVQRPGVRDVLGLDWAVATVVSRGYQKILGSPNDYGQVVDTVARGVRMELDYYNEAANAEEFAQRHAFLPYVTSPGWIPELMGPRQTSRVLALNWYPSRAPKELSVEERRLLVEMAVEACVVQLLVTGFVHADPHEGNLRLGDDGRVVFLDFGLMDRVDFGLMESCAAGVRQVLNKDWLDLTHTFQAVRFTPKPMMKNMDYGIADTPRYEECGNEEFAEAFAVQLQREADGQSRFGAMAVALKKLSDRYLMLTPPFIALLCRTFITLEGLLADDPKMAEAYNVYQTSLPFAICRFLSPRTRRGGRDLRSSFLKEGSSQVNWGSLSALLTAGDGSAETASEALTGVDLGTAEAVRRRLLLTAEGAALRRLCHEVDVFEACRGFLTSKEAAPLREAVISSLAESWASRHKPGITSSLGPRAAAASRGWGEWKAQEPVHLPASMKRHARMAWRIITRGQMRRSLWPLWRLPLRVVLLLVQVCPATALLLLRARKRARARRRKLH</sequence>
<accession>A0ABP0Q3V1</accession>
<comment type="similarity">
    <text evidence="1">Belongs to the protein kinase superfamily. ADCK protein kinase family.</text>
</comment>
<feature type="chain" id="PRO_5045669105" description="ABC1 atypical kinase-like domain-containing protein" evidence="3">
    <location>
        <begin position="24"/>
        <end position="753"/>
    </location>
</feature>
<keyword evidence="2" id="KW-0472">Membrane</keyword>
<keyword evidence="6" id="KW-1185">Reference proteome</keyword>
<evidence type="ECO:0000256" key="1">
    <source>
        <dbReference type="ARBA" id="ARBA00009670"/>
    </source>
</evidence>
<dbReference type="InterPro" id="IPR011009">
    <property type="entry name" value="Kinase-like_dom_sf"/>
</dbReference>
<evidence type="ECO:0000313" key="5">
    <source>
        <dbReference type="EMBL" id="CAK9081684.1"/>
    </source>
</evidence>
<gene>
    <name evidence="5" type="ORF">CCMP2556_LOCUS39950</name>
</gene>
<comment type="caution">
    <text evidence="5">The sequence shown here is derived from an EMBL/GenBank/DDBJ whole genome shotgun (WGS) entry which is preliminary data.</text>
</comment>